<feature type="region of interest" description="Disordered" evidence="1">
    <location>
        <begin position="81"/>
        <end position="120"/>
    </location>
</feature>
<evidence type="ECO:0000256" key="1">
    <source>
        <dbReference type="SAM" id="MobiDB-lite"/>
    </source>
</evidence>
<keyword evidence="3" id="KW-1185">Reference proteome</keyword>
<sequence>MSKPIPVSQASAMIKTYDTYMASLGVDMKDQTQSVSFTLTELMAWLNKMAPIADEIRIFMGDYPSGNPNAGRTSLVLWPYKSGKPARTTDPSLASEPGEEQDPGDPGDPADPYNDGRLNP</sequence>
<gene>
    <name evidence="2" type="ORF">LZZ85_08600</name>
</gene>
<organism evidence="2 3">
    <name type="scientific">Terrimonas ginsenosidimutans</name>
    <dbReference type="NCBI Taxonomy" id="2908004"/>
    <lineage>
        <taxon>Bacteria</taxon>
        <taxon>Pseudomonadati</taxon>
        <taxon>Bacteroidota</taxon>
        <taxon>Chitinophagia</taxon>
        <taxon>Chitinophagales</taxon>
        <taxon>Chitinophagaceae</taxon>
        <taxon>Terrimonas</taxon>
    </lineage>
</organism>
<reference evidence="2" key="1">
    <citation type="submission" date="2022-01" db="EMBL/GenBank/DDBJ databases">
        <authorList>
            <person name="Jo J.-H."/>
            <person name="Im W.-T."/>
        </authorList>
    </citation>
    <scope>NUCLEOTIDE SEQUENCE</scope>
    <source>
        <strain evidence="2">NA20</strain>
    </source>
</reference>
<dbReference type="Proteomes" id="UP001165367">
    <property type="component" value="Unassembled WGS sequence"/>
</dbReference>
<evidence type="ECO:0000313" key="3">
    <source>
        <dbReference type="Proteomes" id="UP001165367"/>
    </source>
</evidence>
<protein>
    <submittedName>
        <fullName evidence="2">Uncharacterized protein</fullName>
    </submittedName>
</protein>
<comment type="caution">
    <text evidence="2">The sequence shown here is derived from an EMBL/GenBank/DDBJ whole genome shotgun (WGS) entry which is preliminary data.</text>
</comment>
<feature type="compositionally biased region" description="Low complexity" evidence="1">
    <location>
        <begin position="110"/>
        <end position="120"/>
    </location>
</feature>
<proteinExistence type="predicted"/>
<dbReference type="RefSeq" id="WP_237870657.1">
    <property type="nucleotide sequence ID" value="NZ_JAKLTR010000004.1"/>
</dbReference>
<accession>A0ABS9KPV7</accession>
<evidence type="ECO:0000313" key="2">
    <source>
        <dbReference type="EMBL" id="MCG2614339.1"/>
    </source>
</evidence>
<dbReference type="EMBL" id="JAKLTR010000004">
    <property type="protein sequence ID" value="MCG2614339.1"/>
    <property type="molecule type" value="Genomic_DNA"/>
</dbReference>
<name>A0ABS9KPV7_9BACT</name>